<dbReference type="EMBL" id="LS974202">
    <property type="protein sequence ID" value="SSC13568.1"/>
    <property type="molecule type" value="Genomic_DNA"/>
</dbReference>
<dbReference type="AlphaFoldDB" id="A0A7Z7PPX9"/>
<dbReference type="InterPro" id="IPR018658">
    <property type="entry name" value="DUF2089"/>
</dbReference>
<protein>
    <recommendedName>
        <fullName evidence="5">DUF2089 domain-containing protein</fullName>
    </recommendedName>
</protein>
<sequence>MKRRLTKCPVCDGELKITEYTCPSCKITIRGDFYQDEIVSLSEEMLDFLKVFIKNRGNLSELQKELNISYPTARSKLEELVTSLGYEVVGRQVQEASKIIKKLEDGLIEPEEAVKLLNRIKGKR</sequence>
<gene>
    <name evidence="3" type="ORF">MESINF_2128</name>
</gene>
<evidence type="ECO:0008006" key="5">
    <source>
        <dbReference type="Google" id="ProtNLM"/>
    </source>
</evidence>
<evidence type="ECO:0000259" key="1">
    <source>
        <dbReference type="Pfam" id="PF09862"/>
    </source>
</evidence>
<accession>A0A7Z7PPX9</accession>
<organism evidence="3 4">
    <name type="scientific">Mesotoga infera</name>
    <dbReference type="NCBI Taxonomy" id="1236046"/>
    <lineage>
        <taxon>Bacteria</taxon>
        <taxon>Thermotogati</taxon>
        <taxon>Thermotogota</taxon>
        <taxon>Thermotogae</taxon>
        <taxon>Kosmotogales</taxon>
        <taxon>Kosmotogaceae</taxon>
        <taxon>Mesotoga</taxon>
    </lineage>
</organism>
<evidence type="ECO:0000259" key="2">
    <source>
        <dbReference type="Pfam" id="PF22747"/>
    </source>
</evidence>
<dbReference type="KEGG" id="minf:MESINF_2128"/>
<proteinExistence type="predicted"/>
<reference evidence="3 4" key="1">
    <citation type="submission" date="2017-01" db="EMBL/GenBank/DDBJ databases">
        <authorList>
            <person name="Erauso G."/>
        </authorList>
    </citation>
    <scope>NUCLEOTIDE SEQUENCE [LARGE SCALE GENOMIC DNA]</scope>
    <source>
        <strain evidence="3">MESINF1</strain>
    </source>
</reference>
<feature type="domain" description="DUF2089" evidence="2">
    <location>
        <begin position="8"/>
        <end position="37"/>
    </location>
</feature>
<keyword evidence="4" id="KW-1185">Reference proteome</keyword>
<name>A0A7Z7PPX9_9BACT</name>
<evidence type="ECO:0000313" key="4">
    <source>
        <dbReference type="Proteomes" id="UP000250796"/>
    </source>
</evidence>
<dbReference type="InterPro" id="IPR053957">
    <property type="entry name" value="DUF2089_Zn_ribbon"/>
</dbReference>
<dbReference type="Pfam" id="PF09862">
    <property type="entry name" value="DUF2089"/>
    <property type="match status" value="1"/>
</dbReference>
<dbReference type="Pfam" id="PF22747">
    <property type="entry name" value="Zn_ribbon_DUF2089"/>
    <property type="match status" value="1"/>
</dbReference>
<feature type="domain" description="DUF2089" evidence="1">
    <location>
        <begin position="41"/>
        <end position="87"/>
    </location>
</feature>
<dbReference type="Proteomes" id="UP000250796">
    <property type="component" value="Chromosome MESINF"/>
</dbReference>
<evidence type="ECO:0000313" key="3">
    <source>
        <dbReference type="EMBL" id="SSC13568.1"/>
    </source>
</evidence>